<dbReference type="PANTHER" id="PTHR42879">
    <property type="entry name" value="3-OXOACYL-(ACYL-CARRIER-PROTEIN) REDUCTASE"/>
    <property type="match status" value="1"/>
</dbReference>
<dbReference type="Gene3D" id="3.40.50.720">
    <property type="entry name" value="NAD(P)-binding Rossmann-like Domain"/>
    <property type="match status" value="1"/>
</dbReference>
<reference evidence="4" key="4">
    <citation type="submission" date="2023-08" db="EMBL/GenBank/DDBJ databases">
        <authorList>
            <person name="Guima S.E.S."/>
            <person name="Martins L.F."/>
            <person name="Silva A.M."/>
            <person name="Setubal J.C."/>
        </authorList>
    </citation>
    <scope>NUCLEOTIDE SEQUENCE</scope>
    <source>
        <strain evidence="4">ZC4RG45</strain>
    </source>
</reference>
<dbReference type="InterPro" id="IPR057326">
    <property type="entry name" value="KR_dom"/>
</dbReference>
<comment type="caution">
    <text evidence="5">The sequence shown here is derived from an EMBL/GenBank/DDBJ whole genome shotgun (WGS) entry which is preliminary data.</text>
</comment>
<name>A0A2W4JBQ1_9PSEU</name>
<dbReference type="SMART" id="SM00822">
    <property type="entry name" value="PKS_KR"/>
    <property type="match status" value="1"/>
</dbReference>
<evidence type="ECO:0000256" key="2">
    <source>
        <dbReference type="ARBA" id="ARBA00023002"/>
    </source>
</evidence>
<dbReference type="PANTHER" id="PTHR42879:SF2">
    <property type="entry name" value="3-OXOACYL-[ACYL-CARRIER-PROTEIN] REDUCTASE FABG"/>
    <property type="match status" value="1"/>
</dbReference>
<reference evidence="5" key="1">
    <citation type="submission" date="2018-05" db="EMBL/GenBank/DDBJ databases">
        <authorList>
            <person name="Lanie J.A."/>
            <person name="Ng W.-L."/>
            <person name="Kazmierczak K.M."/>
            <person name="Andrzejewski T.M."/>
            <person name="Davidsen T.M."/>
            <person name="Wayne K.J."/>
            <person name="Tettelin H."/>
            <person name="Glass J.I."/>
            <person name="Rusch D."/>
            <person name="Podicherti R."/>
            <person name="Tsui H.-C.T."/>
            <person name="Winkler M.E."/>
        </authorList>
    </citation>
    <scope>NUCLEOTIDE SEQUENCE</scope>
    <source>
        <strain evidence="5">ZC4RG45</strain>
    </source>
</reference>
<evidence type="ECO:0000313" key="6">
    <source>
        <dbReference type="Proteomes" id="UP000249324"/>
    </source>
</evidence>
<dbReference type="STRING" id="1111738.GCA_000427905_00354"/>
<dbReference type="EMBL" id="QGUI02000001">
    <property type="protein sequence ID" value="MFO7190639.1"/>
    <property type="molecule type" value="Genomic_DNA"/>
</dbReference>
<dbReference type="InterPro" id="IPR036291">
    <property type="entry name" value="NAD(P)-bd_dom_sf"/>
</dbReference>
<dbReference type="PRINTS" id="PR00080">
    <property type="entry name" value="SDRFAMILY"/>
</dbReference>
<dbReference type="Pfam" id="PF13561">
    <property type="entry name" value="adh_short_C2"/>
    <property type="match status" value="1"/>
</dbReference>
<protein>
    <submittedName>
        <fullName evidence="5">KR domain-containing protein</fullName>
    </submittedName>
    <submittedName>
        <fullName evidence="4">SDR family oxidoreductase</fullName>
    </submittedName>
</protein>
<dbReference type="GO" id="GO:0016491">
    <property type="term" value="F:oxidoreductase activity"/>
    <property type="evidence" value="ECO:0007669"/>
    <property type="project" value="UniProtKB-KW"/>
</dbReference>
<dbReference type="GO" id="GO:0032787">
    <property type="term" value="P:monocarboxylic acid metabolic process"/>
    <property type="evidence" value="ECO:0007669"/>
    <property type="project" value="UniProtKB-ARBA"/>
</dbReference>
<dbReference type="PRINTS" id="PR00081">
    <property type="entry name" value="GDHRDH"/>
</dbReference>
<dbReference type="Proteomes" id="UP000249324">
    <property type="component" value="Unassembled WGS sequence"/>
</dbReference>
<comment type="similarity">
    <text evidence="1">Belongs to the short-chain dehydrogenases/reductases (SDR) family.</text>
</comment>
<sequence length="243" mass="25625">MSSAPRTALVTGGSRGIGAAITRALSARQLRVACTYRSSRDEAERICTELPVQALALPFQLGDPESAHSVVGSVLREWGRLDALVLNAGMWRGGRVDTLDPTQWWGVLEANVGGNAHLVRAALPALREGTNPSITFISSVVGLRGFAGDTAYGSAKAALIGFARSLAKELGRDGIRVNVLAPGYVETDMTAAVPDSSRRRIAQRVVMRRFGSADEIAAAAVFLAEDATYCTGTVLVVDGGWSL</sequence>
<dbReference type="EMBL" id="QGUI01000797">
    <property type="protein sequence ID" value="PZM91057.1"/>
    <property type="molecule type" value="Genomic_DNA"/>
</dbReference>
<dbReference type="InterPro" id="IPR020904">
    <property type="entry name" value="Sc_DH/Rdtase_CS"/>
</dbReference>
<reference evidence="4 6" key="3">
    <citation type="journal article" date="2021" name="BMC Genomics">
        <title>Genome-resolved metagenome and metatranscriptome analyses of thermophilic composting reveal key bacterial players and their metabolic interactions.</title>
        <authorList>
            <person name="Braga L.P.P."/>
            <person name="Pereira R.V."/>
            <person name="Martins L.F."/>
            <person name="Moura L.M.S."/>
            <person name="Sanchez F.B."/>
            <person name="Patane J.S.L."/>
            <person name="da Silva A.M."/>
            <person name="Setubal J.C."/>
        </authorList>
    </citation>
    <scope>NUCLEOTIDE SEQUENCE [LARGE SCALE GENOMIC DNA]</scope>
    <source>
        <strain evidence="4">ZC4RG45</strain>
    </source>
</reference>
<dbReference type="AlphaFoldDB" id="A0A2W4JBQ1"/>
<evidence type="ECO:0000256" key="1">
    <source>
        <dbReference type="ARBA" id="ARBA00006484"/>
    </source>
</evidence>
<evidence type="ECO:0000313" key="5">
    <source>
        <dbReference type="EMBL" id="PZM91057.1"/>
    </source>
</evidence>
<keyword evidence="2" id="KW-0560">Oxidoreductase</keyword>
<accession>A0A2W4JBQ1</accession>
<proteinExistence type="inferred from homology"/>
<dbReference type="FunFam" id="3.40.50.720:FF:000173">
    <property type="entry name" value="3-oxoacyl-[acyl-carrier protein] reductase"/>
    <property type="match status" value="1"/>
</dbReference>
<dbReference type="InterPro" id="IPR002347">
    <property type="entry name" value="SDR_fam"/>
</dbReference>
<feature type="domain" description="Ketoreductase" evidence="3">
    <location>
        <begin position="6"/>
        <end position="183"/>
    </location>
</feature>
<evidence type="ECO:0000313" key="4">
    <source>
        <dbReference type="EMBL" id="MFO7190639.1"/>
    </source>
</evidence>
<dbReference type="InterPro" id="IPR050259">
    <property type="entry name" value="SDR"/>
</dbReference>
<organism evidence="5">
    <name type="scientific">Thermocrispum agreste</name>
    <dbReference type="NCBI Taxonomy" id="37925"/>
    <lineage>
        <taxon>Bacteria</taxon>
        <taxon>Bacillati</taxon>
        <taxon>Actinomycetota</taxon>
        <taxon>Actinomycetes</taxon>
        <taxon>Pseudonocardiales</taxon>
        <taxon>Pseudonocardiaceae</taxon>
        <taxon>Thermocrispum</taxon>
    </lineage>
</organism>
<dbReference type="PROSITE" id="PS00061">
    <property type="entry name" value="ADH_SHORT"/>
    <property type="match status" value="1"/>
</dbReference>
<gene>
    <name evidence="4" type="ORF">DIU77_000125</name>
    <name evidence="5" type="ORF">DIU77_17190</name>
</gene>
<reference evidence="4" key="2">
    <citation type="submission" date="2018-05" db="EMBL/GenBank/DDBJ databases">
        <authorList>
            <person name="Moura L."/>
            <person name="Setubal J.C."/>
        </authorList>
    </citation>
    <scope>NUCLEOTIDE SEQUENCE</scope>
    <source>
        <strain evidence="4">ZC4RG45</strain>
    </source>
</reference>
<evidence type="ECO:0000259" key="3">
    <source>
        <dbReference type="SMART" id="SM00822"/>
    </source>
</evidence>
<dbReference type="SUPFAM" id="SSF51735">
    <property type="entry name" value="NAD(P)-binding Rossmann-fold domains"/>
    <property type="match status" value="1"/>
</dbReference>